<feature type="compositionally biased region" description="Low complexity" evidence="2">
    <location>
        <begin position="537"/>
        <end position="550"/>
    </location>
</feature>
<dbReference type="Proteomes" id="UP001147746">
    <property type="component" value="Unassembled WGS sequence"/>
</dbReference>
<dbReference type="InterPro" id="IPR000504">
    <property type="entry name" value="RRM_dom"/>
</dbReference>
<protein>
    <submittedName>
        <fullName evidence="3">Uncharacterized protein</fullName>
    </submittedName>
</protein>
<dbReference type="AlphaFoldDB" id="A0A9W9KTY4"/>
<accession>A0A9W9KTY4</accession>
<dbReference type="InterPro" id="IPR012677">
    <property type="entry name" value="Nucleotide-bd_a/b_plait_sf"/>
</dbReference>
<dbReference type="PROSITE" id="PS50102">
    <property type="entry name" value="RRM"/>
    <property type="match status" value="1"/>
</dbReference>
<dbReference type="InterPro" id="IPR035979">
    <property type="entry name" value="RBD_domain_sf"/>
</dbReference>
<feature type="region of interest" description="Disordered" evidence="2">
    <location>
        <begin position="388"/>
        <end position="570"/>
    </location>
</feature>
<feature type="compositionally biased region" description="Polar residues" evidence="2">
    <location>
        <begin position="405"/>
        <end position="418"/>
    </location>
</feature>
<feature type="region of interest" description="Disordered" evidence="2">
    <location>
        <begin position="631"/>
        <end position="655"/>
    </location>
</feature>
<comment type="caution">
    <text evidence="3">The sequence shown here is derived from an EMBL/GenBank/DDBJ whole genome shotgun (WGS) entry which is preliminary data.</text>
</comment>
<name>A0A9W9KTY4_9EURO</name>
<dbReference type="Pfam" id="PF00076">
    <property type="entry name" value="RRM_1"/>
    <property type="match status" value="1"/>
</dbReference>
<dbReference type="SUPFAM" id="SSF54928">
    <property type="entry name" value="RNA-binding domain, RBD"/>
    <property type="match status" value="1"/>
</dbReference>
<feature type="compositionally biased region" description="Basic and acidic residues" evidence="2">
    <location>
        <begin position="551"/>
        <end position="561"/>
    </location>
</feature>
<gene>
    <name evidence="3" type="ORF">N7476_010970</name>
</gene>
<proteinExistence type="predicted"/>
<feature type="compositionally biased region" description="Basic and acidic residues" evidence="2">
    <location>
        <begin position="631"/>
        <end position="649"/>
    </location>
</feature>
<feature type="compositionally biased region" description="Basic and acidic residues" evidence="2">
    <location>
        <begin position="438"/>
        <end position="448"/>
    </location>
</feature>
<evidence type="ECO:0000256" key="2">
    <source>
        <dbReference type="SAM" id="MobiDB-lite"/>
    </source>
</evidence>
<feature type="compositionally biased region" description="Polar residues" evidence="2">
    <location>
        <begin position="213"/>
        <end position="222"/>
    </location>
</feature>
<feature type="compositionally biased region" description="Acidic residues" evidence="2">
    <location>
        <begin position="498"/>
        <end position="508"/>
    </location>
</feature>
<evidence type="ECO:0000256" key="1">
    <source>
        <dbReference type="PROSITE-ProRule" id="PRU00176"/>
    </source>
</evidence>
<dbReference type="GO" id="GO:0003723">
    <property type="term" value="F:RNA binding"/>
    <property type="evidence" value="ECO:0007669"/>
    <property type="project" value="UniProtKB-UniRule"/>
</dbReference>
<feature type="region of interest" description="Disordered" evidence="2">
    <location>
        <begin position="198"/>
        <end position="279"/>
    </location>
</feature>
<dbReference type="EMBL" id="JAPZBO010000010">
    <property type="protein sequence ID" value="KAJ5299413.1"/>
    <property type="molecule type" value="Genomic_DNA"/>
</dbReference>
<evidence type="ECO:0000313" key="4">
    <source>
        <dbReference type="Proteomes" id="UP001147746"/>
    </source>
</evidence>
<sequence>MTKQPFVTHVGTQYARRGDRMQEEPSAKNAQGLFSPDACIFIGNLSTKVPAEQLAEDLKRVFLQFGPCHVKIKQDKKRNLPGAFVQFERVEDANAALECDQSTELHGRYLRVEKAKGRRTALLGFRSGAPISEQEVLSVLGGRGVLEAWTTESHQSGNWFSNVGKVTFAYVDDCKDAIRHFSKDHTYYLSLLDMDGSPLKPGSGPTSEPPQTKPYNLHQSFRGNHPQRGFNGRGGHRNGPPRGGYRGYSRYRNSQYHQENMHPRGGYENSHHRGGYNNGSSMVHEIPYGDHPPFYPHPPPNNGFASPPFIIHGQPMYGNPFSSGLSTPHPPPGTFPPKGNNGPFIVGGQPMYSPHPPACWGEPHQQSNGYYSPSFHMPNYSEGYFSPDLGYSEPHPQDVNLLTVPHNNNKVTPPSTIVTVKEDDRSCTSAETATEDETDKKPREKESFEPEGDTEIESEKKTGNKAETKPETRTKPEEDIFSLKDRERPRLIRVHDSDTEDEGSDDDKDTSSSDPETKSEPKSMAKVAEEVDEDYTTPEPTSESDTTPETTPDKKEEKASRTDNMPNESYVLRDCVSSSSPQTCIRRPVDEEYQLRTGKTIGEYIRKGVEGLQGDYPKELMEVVAREIAAEEQEKEKTRKESQEQELESKGGLVV</sequence>
<dbReference type="Gene3D" id="3.30.70.330">
    <property type="match status" value="1"/>
</dbReference>
<dbReference type="SMART" id="SM00360">
    <property type="entry name" value="RRM"/>
    <property type="match status" value="1"/>
</dbReference>
<feature type="compositionally biased region" description="Basic and acidic residues" evidence="2">
    <location>
        <begin position="509"/>
        <end position="529"/>
    </location>
</feature>
<reference evidence="3" key="1">
    <citation type="submission" date="2022-12" db="EMBL/GenBank/DDBJ databases">
        <authorList>
            <person name="Petersen C."/>
        </authorList>
    </citation>
    <scope>NUCLEOTIDE SEQUENCE</scope>
    <source>
        <strain evidence="3">IBT 21472</strain>
    </source>
</reference>
<organism evidence="3 4">
    <name type="scientific">Penicillium atrosanguineum</name>
    <dbReference type="NCBI Taxonomy" id="1132637"/>
    <lineage>
        <taxon>Eukaryota</taxon>
        <taxon>Fungi</taxon>
        <taxon>Dikarya</taxon>
        <taxon>Ascomycota</taxon>
        <taxon>Pezizomycotina</taxon>
        <taxon>Eurotiomycetes</taxon>
        <taxon>Eurotiomycetidae</taxon>
        <taxon>Eurotiales</taxon>
        <taxon>Aspergillaceae</taxon>
        <taxon>Penicillium</taxon>
    </lineage>
</organism>
<keyword evidence="4" id="KW-1185">Reference proteome</keyword>
<reference evidence="3" key="2">
    <citation type="journal article" date="2023" name="IMA Fungus">
        <title>Comparative genomic study of the Penicillium genus elucidates a diverse pangenome and 15 lateral gene transfer events.</title>
        <authorList>
            <person name="Petersen C."/>
            <person name="Sorensen T."/>
            <person name="Nielsen M.R."/>
            <person name="Sondergaard T.E."/>
            <person name="Sorensen J.L."/>
            <person name="Fitzpatrick D.A."/>
            <person name="Frisvad J.C."/>
            <person name="Nielsen K.L."/>
        </authorList>
    </citation>
    <scope>NUCLEOTIDE SEQUENCE</scope>
    <source>
        <strain evidence="3">IBT 21472</strain>
    </source>
</reference>
<keyword evidence="1" id="KW-0694">RNA-binding</keyword>
<feature type="compositionally biased region" description="Basic and acidic residues" evidence="2">
    <location>
        <begin position="457"/>
        <end position="497"/>
    </location>
</feature>
<evidence type="ECO:0000313" key="3">
    <source>
        <dbReference type="EMBL" id="KAJ5299413.1"/>
    </source>
</evidence>